<evidence type="ECO:0000313" key="8">
    <source>
        <dbReference type="Proteomes" id="UP000234342"/>
    </source>
</evidence>
<evidence type="ECO:0000256" key="5">
    <source>
        <dbReference type="PIRSR" id="PIRSR019574-1"/>
    </source>
</evidence>
<organism evidence="7 8">
    <name type="scientific">Brevibacterium antiquum</name>
    <dbReference type="NCBI Taxonomy" id="234835"/>
    <lineage>
        <taxon>Bacteria</taxon>
        <taxon>Bacillati</taxon>
        <taxon>Actinomycetota</taxon>
        <taxon>Actinomycetes</taxon>
        <taxon>Micrococcales</taxon>
        <taxon>Brevibacteriaceae</taxon>
        <taxon>Brevibacterium</taxon>
    </lineage>
</organism>
<evidence type="ECO:0000313" key="7">
    <source>
        <dbReference type="EMBL" id="SMX74027.1"/>
    </source>
</evidence>
<gene>
    <name evidence="7" type="ORF">BANT10_00830</name>
</gene>
<dbReference type="PANTHER" id="PTHR30222:SF17">
    <property type="entry name" value="SPERMIDINE_PUTRESCINE-BINDING PERIPLASMIC PROTEIN"/>
    <property type="match status" value="1"/>
</dbReference>
<dbReference type="PIRSF" id="PIRSF019574">
    <property type="entry name" value="Periplasmic_polyamine_BP"/>
    <property type="match status" value="1"/>
</dbReference>
<name>A0A2H1IFM3_9MICO</name>
<dbReference type="AlphaFoldDB" id="A0A2H1IFM3"/>
<evidence type="ECO:0000256" key="2">
    <source>
        <dbReference type="ARBA" id="ARBA00022448"/>
    </source>
</evidence>
<accession>A0A2H1IFM3</accession>
<proteinExistence type="predicted"/>
<dbReference type="Proteomes" id="UP000234342">
    <property type="component" value="Unassembled WGS sequence"/>
</dbReference>
<dbReference type="InterPro" id="IPR006059">
    <property type="entry name" value="SBP"/>
</dbReference>
<dbReference type="SUPFAM" id="SSF53850">
    <property type="entry name" value="Periplasmic binding protein-like II"/>
    <property type="match status" value="1"/>
</dbReference>
<dbReference type="PANTHER" id="PTHR30222">
    <property type="entry name" value="SPERMIDINE/PUTRESCINE-BINDING PERIPLASMIC PROTEIN"/>
    <property type="match status" value="1"/>
</dbReference>
<dbReference type="InterPro" id="IPR001188">
    <property type="entry name" value="Sperm_putr-bd"/>
</dbReference>
<evidence type="ECO:0000256" key="1">
    <source>
        <dbReference type="ARBA" id="ARBA00004418"/>
    </source>
</evidence>
<keyword evidence="4" id="KW-0574">Periplasm</keyword>
<sequence>MSTGMRAVPEMTNKIPDVHFLAPRAQTSRLSRRALLAGFGVVGLGALSACGRNTTMAKSPPTDGKLESKLNMYSWGDYDSPDLIEAFKNEHDVLVQVDSFGSNEELIAKLSTSRGTSGYDVVVPTGANIPQMLEHNLLQEINLDLIPNFEHMDPNFTNQYFDPDNKYSVCKAWGTTGFVYNTKKITQEMGSWQDFIDAAQKEAAGTTALLEDPWEVSAIALAAQGYSLNTEDEKELEEARTIILDQLAPNTKAYIGNAATGMIQGSFTLLQAFNGDARQGLSEVPDPKEWKFVFPTPSANLWTDCWAIATGAPHPDSAHAFINQMISPETAVEQLDYIGYPIGTKGLAEQAKKADLDQQDLIFPPQKVLDRLEPSKQTPADQIRTKIYADAQARSGA</sequence>
<evidence type="ECO:0000256" key="6">
    <source>
        <dbReference type="SAM" id="MobiDB-lite"/>
    </source>
</evidence>
<dbReference type="Gene3D" id="3.40.190.10">
    <property type="entry name" value="Periplasmic binding protein-like II"/>
    <property type="match status" value="2"/>
</dbReference>
<comment type="subcellular location">
    <subcellularLocation>
        <location evidence="1">Periplasm</location>
    </subcellularLocation>
</comment>
<reference evidence="8" key="1">
    <citation type="submission" date="2017-03" db="EMBL/GenBank/DDBJ databases">
        <authorList>
            <person name="Monnet C."/>
        </authorList>
    </citation>
    <scope>NUCLEOTIDE SEQUENCE [LARGE SCALE GENOMIC DNA]</scope>
    <source>
        <strain evidence="8">P10</strain>
    </source>
</reference>
<dbReference type="GO" id="GO:0019808">
    <property type="term" value="F:polyamine binding"/>
    <property type="evidence" value="ECO:0007669"/>
    <property type="project" value="InterPro"/>
</dbReference>
<dbReference type="Pfam" id="PF13416">
    <property type="entry name" value="SBP_bac_8"/>
    <property type="match status" value="1"/>
</dbReference>
<protein>
    <submittedName>
        <fullName evidence="7">Spermidine/putrescine transport system substrate-binding protein</fullName>
    </submittedName>
</protein>
<dbReference type="PRINTS" id="PR00909">
    <property type="entry name" value="SPERMDNBNDNG"/>
</dbReference>
<keyword evidence="2" id="KW-0813">Transport</keyword>
<evidence type="ECO:0000256" key="4">
    <source>
        <dbReference type="ARBA" id="ARBA00022764"/>
    </source>
</evidence>
<keyword evidence="3" id="KW-0732">Signal</keyword>
<dbReference type="EMBL" id="FXZE01000003">
    <property type="protein sequence ID" value="SMX74027.1"/>
    <property type="molecule type" value="Genomic_DNA"/>
</dbReference>
<feature type="region of interest" description="Disordered" evidence="6">
    <location>
        <begin position="372"/>
        <end position="397"/>
    </location>
</feature>
<dbReference type="CDD" id="cd13590">
    <property type="entry name" value="PBP2_PotD_PotF_like"/>
    <property type="match status" value="1"/>
</dbReference>
<feature type="binding site" evidence="5">
    <location>
        <begin position="212"/>
        <end position="215"/>
    </location>
    <ligand>
        <name>spermidine</name>
        <dbReference type="ChEBI" id="CHEBI:57834"/>
    </ligand>
</feature>
<dbReference type="GO" id="GO:0015846">
    <property type="term" value="P:polyamine transport"/>
    <property type="evidence" value="ECO:0007669"/>
    <property type="project" value="InterPro"/>
</dbReference>
<dbReference type="GO" id="GO:0042597">
    <property type="term" value="C:periplasmic space"/>
    <property type="evidence" value="ECO:0007669"/>
    <property type="project" value="UniProtKB-SubCell"/>
</dbReference>
<keyword evidence="8" id="KW-1185">Reference proteome</keyword>
<evidence type="ECO:0000256" key="3">
    <source>
        <dbReference type="ARBA" id="ARBA00022729"/>
    </source>
</evidence>